<comment type="caution">
    <text evidence="2">The sequence shown here is derived from an EMBL/GenBank/DDBJ whole genome shotgun (WGS) entry which is preliminary data.</text>
</comment>
<dbReference type="InterPro" id="IPR047706">
    <property type="entry name" value="BCAM0308-like"/>
</dbReference>
<dbReference type="Proteomes" id="UP000197535">
    <property type="component" value="Unassembled WGS sequence"/>
</dbReference>
<dbReference type="AlphaFoldDB" id="A0A254TBH8"/>
<evidence type="ECO:0000313" key="3">
    <source>
        <dbReference type="Proteomes" id="UP000197535"/>
    </source>
</evidence>
<protein>
    <recommendedName>
        <fullName evidence="1">Nmd3 N-terminal domain-containing protein</fullName>
    </recommendedName>
</protein>
<accession>A0A254TBH8</accession>
<dbReference type="RefSeq" id="WP_088710039.1">
    <property type="nucleotide sequence ID" value="NZ_LSTO01000002.1"/>
</dbReference>
<proteinExistence type="predicted"/>
<reference evidence="2 3" key="1">
    <citation type="submission" date="2016-02" db="EMBL/GenBank/DDBJ databases">
        <authorList>
            <person name="Wen L."/>
            <person name="He K."/>
            <person name="Yang H."/>
        </authorList>
    </citation>
    <scope>NUCLEOTIDE SEQUENCE [LARGE SCALE GENOMIC DNA]</scope>
    <source>
        <strain evidence="2 3">TSA40</strain>
    </source>
</reference>
<evidence type="ECO:0000259" key="1">
    <source>
        <dbReference type="Pfam" id="PF04981"/>
    </source>
</evidence>
<dbReference type="OrthoDB" id="9785278at2"/>
<evidence type="ECO:0000313" key="2">
    <source>
        <dbReference type="EMBL" id="OWW18632.1"/>
    </source>
</evidence>
<feature type="domain" description="Nmd3 N-terminal" evidence="1">
    <location>
        <begin position="65"/>
        <end position="152"/>
    </location>
</feature>
<dbReference type="NCBIfam" id="NF040826">
    <property type="entry name" value="lxa_BCAM0308"/>
    <property type="match status" value="1"/>
</dbReference>
<dbReference type="Pfam" id="PF04981">
    <property type="entry name" value="NMD3"/>
    <property type="match status" value="1"/>
</dbReference>
<sequence length="167" mass="18448">MKSVHPSSPSVQPGRHLEILDEPPHDAQRDAEKTASPAVCTECGAVYSEGHWQWTSAPSHAMQIRCPACRRTAEGRAAAYVTISGQFAQDYTGQVEQMVRDVEHREKSAHPLRRVMAIEPQDGGLDVATTDVRLAHVICDALMDAYDGKLNVDYDEGERVVRVKLLV</sequence>
<gene>
    <name evidence="2" type="ORF">AYR66_03320</name>
</gene>
<dbReference type="InterPro" id="IPR007064">
    <property type="entry name" value="Nmd3_N"/>
</dbReference>
<keyword evidence="3" id="KW-1185">Reference proteome</keyword>
<name>A0A254TBH8_9BURK</name>
<organism evidence="2 3">
    <name type="scientific">Noviherbaspirillum denitrificans</name>
    <dbReference type="NCBI Taxonomy" id="1968433"/>
    <lineage>
        <taxon>Bacteria</taxon>
        <taxon>Pseudomonadati</taxon>
        <taxon>Pseudomonadota</taxon>
        <taxon>Betaproteobacteria</taxon>
        <taxon>Burkholderiales</taxon>
        <taxon>Oxalobacteraceae</taxon>
        <taxon>Noviherbaspirillum</taxon>
    </lineage>
</organism>
<dbReference type="EMBL" id="LSTO01000002">
    <property type="protein sequence ID" value="OWW18632.1"/>
    <property type="molecule type" value="Genomic_DNA"/>
</dbReference>